<sequence>MGEKIIAPRKERSDKKRDCKPTVPAALYETLDRVSYITMQPIKSVAESLLEESFQSDLVIEYFAPELMRDLWIGNKMYVGHAVQNDYSGKVIRVPHPKTKLNMRLTKHIYNQLESFAYAIGKTPTSTAGEIIRVACQETPLLQRHIEQSIMDTLDYNRRQQLKEVLRFIHECNPEAVQFSFLNLLDSIIAKFRSKTNSLAEAVDAYLNDWSEDE</sequence>
<proteinExistence type="predicted"/>
<reference evidence="1 2" key="1">
    <citation type="submission" date="2021-01" db="EMBL/GenBank/DDBJ databases">
        <title>Genomic Encyclopedia of Type Strains, Phase IV (KMG-IV): sequencing the most valuable type-strain genomes for metagenomic binning, comparative biology and taxonomic classification.</title>
        <authorList>
            <person name="Goeker M."/>
        </authorList>
    </citation>
    <scope>NUCLEOTIDE SEQUENCE [LARGE SCALE GENOMIC DNA]</scope>
    <source>
        <strain evidence="1 2">DSM 25540</strain>
    </source>
</reference>
<organism evidence="1 2">
    <name type="scientific">Geomicrobium sediminis</name>
    <dbReference type="NCBI Taxonomy" id="1347788"/>
    <lineage>
        <taxon>Bacteria</taxon>
        <taxon>Bacillati</taxon>
        <taxon>Bacillota</taxon>
        <taxon>Bacilli</taxon>
        <taxon>Bacillales</taxon>
        <taxon>Geomicrobium</taxon>
    </lineage>
</organism>
<keyword evidence="2" id="KW-1185">Reference proteome</keyword>
<comment type="caution">
    <text evidence="1">The sequence shown here is derived from an EMBL/GenBank/DDBJ whole genome shotgun (WGS) entry which is preliminary data.</text>
</comment>
<name>A0ABS2PFT6_9BACL</name>
<evidence type="ECO:0000313" key="2">
    <source>
        <dbReference type="Proteomes" id="UP000741863"/>
    </source>
</evidence>
<accession>A0ABS2PFT6</accession>
<evidence type="ECO:0000313" key="1">
    <source>
        <dbReference type="EMBL" id="MBM7634211.1"/>
    </source>
</evidence>
<protein>
    <submittedName>
        <fullName evidence="1">Uncharacterized protein</fullName>
    </submittedName>
</protein>
<dbReference type="RefSeq" id="WP_204698990.1">
    <property type="nucleotide sequence ID" value="NZ_JAFBEC010000010.1"/>
</dbReference>
<dbReference type="Proteomes" id="UP000741863">
    <property type="component" value="Unassembled WGS sequence"/>
</dbReference>
<gene>
    <name evidence="1" type="ORF">JOD17_003313</name>
</gene>
<dbReference type="EMBL" id="JAFBEC010000010">
    <property type="protein sequence ID" value="MBM7634211.1"/>
    <property type="molecule type" value="Genomic_DNA"/>
</dbReference>